<dbReference type="PROSITE" id="PS51257">
    <property type="entry name" value="PROKAR_LIPOPROTEIN"/>
    <property type="match status" value="1"/>
</dbReference>
<evidence type="ECO:0000313" key="2">
    <source>
        <dbReference type="Proteomes" id="UP000756921"/>
    </source>
</evidence>
<proteinExistence type="predicted"/>
<gene>
    <name evidence="1" type="ORF">PMIN01_12597</name>
</gene>
<accession>A0A9P6G738</accession>
<sequence length="25" mass="2595">MHSRQLVSLPTAATSCKASSTATVF</sequence>
<reference evidence="1" key="1">
    <citation type="journal article" date="2020" name="Mol. Plant Microbe Interact.">
        <title>Genome Sequence of the Biocontrol Agent Coniothyrium minitans strain Conio (IMI 134523).</title>
        <authorList>
            <person name="Patel D."/>
            <person name="Shittu T.A."/>
            <person name="Baroncelli R."/>
            <person name="Muthumeenakshi S."/>
            <person name="Osborne T.H."/>
            <person name="Janganan T.K."/>
            <person name="Sreenivasaprasad S."/>
        </authorList>
    </citation>
    <scope>NUCLEOTIDE SEQUENCE</scope>
    <source>
        <strain evidence="1">Conio</strain>
    </source>
</reference>
<dbReference type="Proteomes" id="UP000756921">
    <property type="component" value="Unassembled WGS sequence"/>
</dbReference>
<name>A0A9P6G738_9PLEO</name>
<comment type="caution">
    <text evidence="1">The sequence shown here is derived from an EMBL/GenBank/DDBJ whole genome shotgun (WGS) entry which is preliminary data.</text>
</comment>
<evidence type="ECO:0000313" key="1">
    <source>
        <dbReference type="EMBL" id="KAF9729733.1"/>
    </source>
</evidence>
<dbReference type="EMBL" id="WJXW01000016">
    <property type="protein sequence ID" value="KAF9729733.1"/>
    <property type="molecule type" value="Genomic_DNA"/>
</dbReference>
<organism evidence="1 2">
    <name type="scientific">Paraphaeosphaeria minitans</name>
    <dbReference type="NCBI Taxonomy" id="565426"/>
    <lineage>
        <taxon>Eukaryota</taxon>
        <taxon>Fungi</taxon>
        <taxon>Dikarya</taxon>
        <taxon>Ascomycota</taxon>
        <taxon>Pezizomycotina</taxon>
        <taxon>Dothideomycetes</taxon>
        <taxon>Pleosporomycetidae</taxon>
        <taxon>Pleosporales</taxon>
        <taxon>Massarineae</taxon>
        <taxon>Didymosphaeriaceae</taxon>
        <taxon>Paraphaeosphaeria</taxon>
    </lineage>
</organism>
<protein>
    <submittedName>
        <fullName evidence="1">Uncharacterized protein</fullName>
    </submittedName>
</protein>
<dbReference type="AlphaFoldDB" id="A0A9P6G738"/>
<keyword evidence="2" id="KW-1185">Reference proteome</keyword>